<gene>
    <name evidence="5" type="ORF">GCM10009410_03600</name>
</gene>
<evidence type="ECO:0000256" key="3">
    <source>
        <dbReference type="SAM" id="SignalP"/>
    </source>
</evidence>
<evidence type="ECO:0000256" key="1">
    <source>
        <dbReference type="ARBA" id="ARBA00007664"/>
    </source>
</evidence>
<feature type="domain" description="Peptidase S1" evidence="4">
    <location>
        <begin position="61"/>
        <end position="359"/>
    </location>
</feature>
<keyword evidence="3" id="KW-0732">Signal</keyword>
<dbReference type="SUPFAM" id="SSF50494">
    <property type="entry name" value="Trypsin-like serine proteases"/>
    <property type="match status" value="1"/>
</dbReference>
<dbReference type="Pfam" id="PF00089">
    <property type="entry name" value="Trypsin"/>
    <property type="match status" value="1"/>
</dbReference>
<name>A0ABQ2QD53_9GAMM</name>
<dbReference type="InterPro" id="IPR001314">
    <property type="entry name" value="Peptidase_S1A"/>
</dbReference>
<comment type="caution">
    <text evidence="5">The sequence shown here is derived from an EMBL/GenBank/DDBJ whole genome shotgun (WGS) entry which is preliminary data.</text>
</comment>
<dbReference type="InterPro" id="IPR050430">
    <property type="entry name" value="Peptidase_S1"/>
</dbReference>
<proteinExistence type="inferred from homology"/>
<reference evidence="6" key="1">
    <citation type="journal article" date="2019" name="Int. J. Syst. Evol. Microbiol.">
        <title>The Global Catalogue of Microorganisms (GCM) 10K type strain sequencing project: providing services to taxonomists for standard genome sequencing and annotation.</title>
        <authorList>
            <consortium name="The Broad Institute Genomics Platform"/>
            <consortium name="The Broad Institute Genome Sequencing Center for Infectious Disease"/>
            <person name="Wu L."/>
            <person name="Ma J."/>
        </authorList>
    </citation>
    <scope>NUCLEOTIDE SEQUENCE [LARGE SCALE GENOMIC DNA]</scope>
    <source>
        <strain evidence="6">JCM 32305</strain>
    </source>
</reference>
<dbReference type="Proteomes" id="UP000654004">
    <property type="component" value="Unassembled WGS sequence"/>
</dbReference>
<comment type="similarity">
    <text evidence="1">Belongs to the peptidase S1 family.</text>
</comment>
<feature type="chain" id="PRO_5046378479" description="Peptidase S1 domain-containing protein" evidence="3">
    <location>
        <begin position="24"/>
        <end position="359"/>
    </location>
</feature>
<evidence type="ECO:0000313" key="5">
    <source>
        <dbReference type="EMBL" id="GGP74955.1"/>
    </source>
</evidence>
<keyword evidence="6" id="KW-1185">Reference proteome</keyword>
<protein>
    <recommendedName>
        <fullName evidence="4">Peptidase S1 domain-containing protein</fullName>
    </recommendedName>
</protein>
<dbReference type="PROSITE" id="PS00134">
    <property type="entry name" value="TRYPSIN_HIS"/>
    <property type="match status" value="1"/>
</dbReference>
<dbReference type="Gene3D" id="2.40.10.10">
    <property type="entry name" value="Trypsin-like serine proteases"/>
    <property type="match status" value="1"/>
</dbReference>
<dbReference type="InterPro" id="IPR009003">
    <property type="entry name" value="Peptidase_S1_PA"/>
</dbReference>
<dbReference type="PANTHER" id="PTHR24276:SF91">
    <property type="entry name" value="AT26814P-RELATED"/>
    <property type="match status" value="1"/>
</dbReference>
<dbReference type="RefSeq" id="WP_249000924.1">
    <property type="nucleotide sequence ID" value="NZ_JAKIKV010000001.1"/>
</dbReference>
<evidence type="ECO:0000256" key="2">
    <source>
        <dbReference type="ARBA" id="ARBA00023157"/>
    </source>
</evidence>
<dbReference type="EMBL" id="BMQW01000001">
    <property type="protein sequence ID" value="GGP74955.1"/>
    <property type="molecule type" value="Genomic_DNA"/>
</dbReference>
<evidence type="ECO:0000259" key="4">
    <source>
        <dbReference type="PROSITE" id="PS50240"/>
    </source>
</evidence>
<dbReference type="InterPro" id="IPR043504">
    <property type="entry name" value="Peptidase_S1_PA_chymotrypsin"/>
</dbReference>
<organism evidence="5 6">
    <name type="scientific">Shewanella ulleungensis</name>
    <dbReference type="NCBI Taxonomy" id="2282699"/>
    <lineage>
        <taxon>Bacteria</taxon>
        <taxon>Pseudomonadati</taxon>
        <taxon>Pseudomonadota</taxon>
        <taxon>Gammaproteobacteria</taxon>
        <taxon>Alteromonadales</taxon>
        <taxon>Shewanellaceae</taxon>
        <taxon>Shewanella</taxon>
    </lineage>
</organism>
<sequence length="359" mass="40111">MHFRYTASAFAVVILLFSSITSAHIKPSTPSEPGLIDPFTQRLVNIKKYHFGAKGKNSKYIIGGAAVAQSEFRNVVALLDNNNKAFCTATFVTPNTLVTAGHCIYYLNNPNLPHYTTLRQWLKSKDNWTVQQNIRTYLHQLSQDMNASMKLEIDGVVVEQVIQNIAVDPSWQQLNLQLAQYYLSDAKLKPVRLPYSDRTIITLNRDFNDIELIQLLSDKELSELKQHFIAEHAPALNAVQVGFGLREDPKHLAESMSRFELKKTLRLLAGAKYKVSLPLHGIWQGQHGLRAAIGSEGKAACYGDSGGPTFITLANGQWRYFANLSSGLDGAQCGQAKADFWPPELTQLQLATDIVDVWH</sequence>
<dbReference type="PRINTS" id="PR00722">
    <property type="entry name" value="CHYMOTRYPSIN"/>
</dbReference>
<dbReference type="PROSITE" id="PS50240">
    <property type="entry name" value="TRYPSIN_DOM"/>
    <property type="match status" value="1"/>
</dbReference>
<evidence type="ECO:0000313" key="6">
    <source>
        <dbReference type="Proteomes" id="UP000654004"/>
    </source>
</evidence>
<dbReference type="PANTHER" id="PTHR24276">
    <property type="entry name" value="POLYSERASE-RELATED"/>
    <property type="match status" value="1"/>
</dbReference>
<feature type="signal peptide" evidence="3">
    <location>
        <begin position="1"/>
        <end position="23"/>
    </location>
</feature>
<dbReference type="SMART" id="SM00020">
    <property type="entry name" value="Tryp_SPc"/>
    <property type="match status" value="1"/>
</dbReference>
<accession>A0ABQ2QD53</accession>
<dbReference type="InterPro" id="IPR001254">
    <property type="entry name" value="Trypsin_dom"/>
</dbReference>
<dbReference type="InterPro" id="IPR018114">
    <property type="entry name" value="TRYPSIN_HIS"/>
</dbReference>
<keyword evidence="2" id="KW-1015">Disulfide bond</keyword>